<evidence type="ECO:0008006" key="3">
    <source>
        <dbReference type="Google" id="ProtNLM"/>
    </source>
</evidence>
<feature type="transmembrane region" description="Helical" evidence="1">
    <location>
        <begin position="6"/>
        <end position="25"/>
    </location>
</feature>
<dbReference type="PANTHER" id="PTHR43646:SF3">
    <property type="entry name" value="SLR1566 PROTEIN"/>
    <property type="match status" value="1"/>
</dbReference>
<evidence type="ECO:0000313" key="2">
    <source>
        <dbReference type="EMBL" id="VAX39445.1"/>
    </source>
</evidence>
<accession>A0A3B1E281</accession>
<organism evidence="2">
    <name type="scientific">hydrothermal vent metagenome</name>
    <dbReference type="NCBI Taxonomy" id="652676"/>
    <lineage>
        <taxon>unclassified sequences</taxon>
        <taxon>metagenomes</taxon>
        <taxon>ecological metagenomes</taxon>
    </lineage>
</organism>
<evidence type="ECO:0000256" key="1">
    <source>
        <dbReference type="SAM" id="Phobius"/>
    </source>
</evidence>
<reference evidence="2" key="1">
    <citation type="submission" date="2018-06" db="EMBL/GenBank/DDBJ databases">
        <authorList>
            <person name="Zhirakovskaya E."/>
        </authorList>
    </citation>
    <scope>NUCLEOTIDE SEQUENCE</scope>
</reference>
<name>A0A3B1E281_9ZZZZ</name>
<dbReference type="Pfam" id="PF13641">
    <property type="entry name" value="Glyco_tranf_2_3"/>
    <property type="match status" value="1"/>
</dbReference>
<dbReference type="PANTHER" id="PTHR43646">
    <property type="entry name" value="GLYCOSYLTRANSFERASE"/>
    <property type="match status" value="1"/>
</dbReference>
<dbReference type="AlphaFoldDB" id="A0A3B1E281"/>
<dbReference type="EMBL" id="UOGK01000242">
    <property type="protein sequence ID" value="VAX39445.1"/>
    <property type="molecule type" value="Genomic_DNA"/>
</dbReference>
<gene>
    <name evidence="2" type="ORF">MNBD_PLANCTO03-767</name>
</gene>
<feature type="transmembrane region" description="Helical" evidence="1">
    <location>
        <begin position="330"/>
        <end position="354"/>
    </location>
</feature>
<protein>
    <recommendedName>
        <fullName evidence="3">Glycosyltransferase</fullName>
    </recommendedName>
</protein>
<keyword evidence="1" id="KW-0812">Transmembrane</keyword>
<feature type="transmembrane region" description="Helical" evidence="1">
    <location>
        <begin position="305"/>
        <end position="324"/>
    </location>
</feature>
<dbReference type="Gene3D" id="3.90.550.10">
    <property type="entry name" value="Spore Coat Polysaccharide Biosynthesis Protein SpsA, Chain A"/>
    <property type="match status" value="1"/>
</dbReference>
<dbReference type="InterPro" id="IPR029044">
    <property type="entry name" value="Nucleotide-diphossugar_trans"/>
</dbReference>
<proteinExistence type="predicted"/>
<dbReference type="SUPFAM" id="SSF53448">
    <property type="entry name" value="Nucleotide-diphospho-sugar transferases"/>
    <property type="match status" value="1"/>
</dbReference>
<keyword evidence="1" id="KW-0472">Membrane</keyword>
<keyword evidence="1" id="KW-1133">Transmembrane helix</keyword>
<sequence length="404" mass="44798">MNAIWLSVLACGSIASAVLAVYWTVGLGRILKTITCLPTARDGLALPTPEASVCVLIPAHNEAAVIGNLVHSLRQQDYPHVRFVLALDRCTDETAALARAAIGPDERFEVVEITECPDDWAGKVNALWTALHRSAHAREADFLLFADADTTFHPGCVRATVALAEYRKLDLLSLMSTLTSDTWFERLIQPAAAMELMQQYPPLRASRAENRRAFANGQFILFRAAPYWAFGGHERVKDHLLEDLGISRVAAQESLTAGLLNADGVLICRMYHSWAEFRKGWKRIYTECANRKPRRLLRSTWRVRLIYTLLPMLALVGLLAALFAPIEPRWLAVAGGVLGGYALAVWLGAIGLVYHYSAAPLWAVPLHPLASWRVAGILHEAAHDLLHDRPTEWGGRAYSRVSRE</sequence>